<proteinExistence type="predicted"/>
<dbReference type="EMBL" id="OVTA01000047">
    <property type="protein sequence ID" value="SPS01630.1"/>
    <property type="molecule type" value="Genomic_DNA"/>
</dbReference>
<accession>A0A375JBX8</accession>
<evidence type="ECO:0000313" key="1">
    <source>
        <dbReference type="EMBL" id="SPS01630.1"/>
    </source>
</evidence>
<gene>
    <name evidence="1" type="ORF">CBM2634_B60046</name>
</gene>
<protein>
    <submittedName>
        <fullName evidence="1">Uncharacterized protein</fullName>
    </submittedName>
</protein>
<dbReference type="AlphaFoldDB" id="A0A375JBX8"/>
<name>A0A375JBX8_9BURK</name>
<dbReference type="Proteomes" id="UP000256805">
    <property type="component" value="Unassembled WGS sequence"/>
</dbReference>
<sequence>MSMARNGLGDYSDNVSELLNDLIKKGDEHARVVCFASAAEFGVPMRHQSERCRLAAASWFITRQHLAPRPSHSLHDLCERPDQ</sequence>
<organism evidence="1 2">
    <name type="scientific">Cupriavidus taiwanensis</name>
    <dbReference type="NCBI Taxonomy" id="164546"/>
    <lineage>
        <taxon>Bacteria</taxon>
        <taxon>Pseudomonadati</taxon>
        <taxon>Pseudomonadota</taxon>
        <taxon>Betaproteobacteria</taxon>
        <taxon>Burkholderiales</taxon>
        <taxon>Burkholderiaceae</taxon>
        <taxon>Cupriavidus</taxon>
    </lineage>
</organism>
<reference evidence="1 2" key="1">
    <citation type="submission" date="2018-01" db="EMBL/GenBank/DDBJ databases">
        <authorList>
            <person name="Gaut B.S."/>
            <person name="Morton B.R."/>
            <person name="Clegg M.T."/>
            <person name="Duvall M.R."/>
        </authorList>
    </citation>
    <scope>NUCLEOTIDE SEQUENCE [LARGE SCALE GENOMIC DNA]</scope>
    <source>
        <strain evidence="1">Cupriavidus taiwanensis cmp 52</strain>
    </source>
</reference>
<evidence type="ECO:0000313" key="2">
    <source>
        <dbReference type="Proteomes" id="UP000256805"/>
    </source>
</evidence>